<dbReference type="InterPro" id="IPR001791">
    <property type="entry name" value="Laminin_G"/>
</dbReference>
<dbReference type="SMART" id="SM00282">
    <property type="entry name" value="LamG"/>
    <property type="match status" value="2"/>
</dbReference>
<dbReference type="Gene3D" id="2.60.120.200">
    <property type="match status" value="2"/>
</dbReference>
<keyword evidence="22" id="KW-1185">Reference proteome</keyword>
<feature type="disulfide bond" evidence="15">
    <location>
        <begin position="1817"/>
        <end position="1826"/>
    </location>
</feature>
<feature type="region of interest" description="Disordered" evidence="16">
    <location>
        <begin position="2600"/>
        <end position="2659"/>
    </location>
</feature>
<comment type="caution">
    <text evidence="21">The sequence shown here is derived from an EMBL/GenBank/DDBJ whole genome shotgun (WGS) entry which is preliminary data.</text>
</comment>
<feature type="transmembrane region" description="Helical" evidence="17">
    <location>
        <begin position="2317"/>
        <end position="2340"/>
    </location>
</feature>
<feature type="domain" description="EGF-like" evidence="19">
    <location>
        <begin position="1712"/>
        <end position="1748"/>
    </location>
</feature>
<dbReference type="GO" id="GO:0008013">
    <property type="term" value="F:beta-catenin binding"/>
    <property type="evidence" value="ECO:0007669"/>
    <property type="project" value="TreeGrafter"/>
</dbReference>
<feature type="domain" description="EGF-like" evidence="19">
    <location>
        <begin position="1751"/>
        <end position="1789"/>
    </location>
</feature>
<feature type="domain" description="Cadherin" evidence="20">
    <location>
        <begin position="1254"/>
        <end position="1359"/>
    </location>
</feature>
<dbReference type="GO" id="GO:0007156">
    <property type="term" value="P:homophilic cell adhesion via plasma membrane adhesion molecules"/>
    <property type="evidence" value="ECO:0007669"/>
    <property type="project" value="InterPro"/>
</dbReference>
<dbReference type="SMART" id="SM00179">
    <property type="entry name" value="EGF_CA"/>
    <property type="match status" value="3"/>
</dbReference>
<feature type="domain" description="Laminin G" evidence="18">
    <location>
        <begin position="2117"/>
        <end position="2300"/>
    </location>
</feature>
<evidence type="ECO:0000256" key="13">
    <source>
        <dbReference type="ARBA" id="ARBA00023180"/>
    </source>
</evidence>
<dbReference type="PRINTS" id="PR00205">
    <property type="entry name" value="CADHERIN"/>
</dbReference>
<feature type="domain" description="Laminin G" evidence="18">
    <location>
        <begin position="1828"/>
        <end position="2023"/>
    </location>
</feature>
<feature type="compositionally biased region" description="Basic residues" evidence="16">
    <location>
        <begin position="2518"/>
        <end position="2533"/>
    </location>
</feature>
<evidence type="ECO:0000256" key="6">
    <source>
        <dbReference type="ARBA" id="ARBA00022729"/>
    </source>
</evidence>
<dbReference type="GO" id="GO:0016324">
    <property type="term" value="C:apical plasma membrane"/>
    <property type="evidence" value="ECO:0007669"/>
    <property type="project" value="UniProtKB-SubCell"/>
</dbReference>
<feature type="compositionally biased region" description="Basic and acidic residues" evidence="16">
    <location>
        <begin position="2457"/>
        <end position="2471"/>
    </location>
</feature>
<evidence type="ECO:0000256" key="17">
    <source>
        <dbReference type="SAM" id="Phobius"/>
    </source>
</evidence>
<feature type="compositionally biased region" description="Polar residues" evidence="16">
    <location>
        <begin position="2817"/>
        <end position="2830"/>
    </location>
</feature>
<dbReference type="GO" id="GO:0016327">
    <property type="term" value="C:apicolateral plasma membrane"/>
    <property type="evidence" value="ECO:0007669"/>
    <property type="project" value="UniProtKB-ARBA"/>
</dbReference>
<proteinExistence type="predicted"/>
<dbReference type="GO" id="GO:0005509">
    <property type="term" value="F:calcium ion binding"/>
    <property type="evidence" value="ECO:0007669"/>
    <property type="project" value="UniProtKB-UniRule"/>
</dbReference>
<feature type="domain" description="Cadherin" evidence="20">
    <location>
        <begin position="831"/>
        <end position="938"/>
    </location>
</feature>
<dbReference type="Gene3D" id="2.10.25.10">
    <property type="entry name" value="Laminin"/>
    <property type="match status" value="4"/>
</dbReference>
<keyword evidence="10 17" id="KW-1133">Transmembrane helix</keyword>
<feature type="domain" description="EGF-like" evidence="19">
    <location>
        <begin position="1791"/>
        <end position="1827"/>
    </location>
</feature>
<feature type="domain" description="Cadherin" evidence="20">
    <location>
        <begin position="1360"/>
        <end position="1467"/>
    </location>
</feature>
<evidence type="ECO:0000256" key="15">
    <source>
        <dbReference type="PROSITE-ProRule" id="PRU00076"/>
    </source>
</evidence>
<feature type="compositionally biased region" description="Polar residues" evidence="16">
    <location>
        <begin position="2554"/>
        <end position="2575"/>
    </location>
</feature>
<dbReference type="Pfam" id="PF02210">
    <property type="entry name" value="Laminin_G_2"/>
    <property type="match status" value="1"/>
</dbReference>
<feature type="disulfide bond" evidence="15">
    <location>
        <begin position="1738"/>
        <end position="1747"/>
    </location>
</feature>
<feature type="disulfide bond" evidence="15">
    <location>
        <begin position="1700"/>
        <end position="1709"/>
    </location>
</feature>
<dbReference type="CDD" id="cd00054">
    <property type="entry name" value="EGF_CA"/>
    <property type="match status" value="4"/>
</dbReference>
<dbReference type="FunFam" id="2.60.40.60:FF:000029">
    <property type="entry name" value="Cadherin EGF LAG seven-pass G-type receptor 3"/>
    <property type="match status" value="1"/>
</dbReference>
<feature type="disulfide bond" evidence="15">
    <location>
        <begin position="1779"/>
        <end position="1788"/>
    </location>
</feature>
<comment type="caution">
    <text evidence="15">Lacks conserved residue(s) required for the propagation of feature annotation.</text>
</comment>
<dbReference type="PROSITE" id="PS00232">
    <property type="entry name" value="CADHERIN_1"/>
    <property type="match status" value="5"/>
</dbReference>
<feature type="region of interest" description="Disordered" evidence="16">
    <location>
        <begin position="2509"/>
        <end position="2575"/>
    </location>
</feature>
<dbReference type="SMART" id="SM00181">
    <property type="entry name" value="EGF"/>
    <property type="match status" value="5"/>
</dbReference>
<feature type="domain" description="Cadherin" evidence="20">
    <location>
        <begin position="410"/>
        <end position="515"/>
    </location>
</feature>
<feature type="domain" description="Cadherin" evidence="20">
    <location>
        <begin position="1044"/>
        <end position="1147"/>
    </location>
</feature>
<dbReference type="InterPro" id="IPR039808">
    <property type="entry name" value="Cadherin"/>
</dbReference>
<dbReference type="GO" id="GO:0044331">
    <property type="term" value="P:cell-cell adhesion mediated by cadherin"/>
    <property type="evidence" value="ECO:0007669"/>
    <property type="project" value="TreeGrafter"/>
</dbReference>
<dbReference type="InterPro" id="IPR002126">
    <property type="entry name" value="Cadherin-like_dom"/>
</dbReference>
<feature type="domain" description="Cadherin" evidence="20">
    <location>
        <begin position="1148"/>
        <end position="1253"/>
    </location>
</feature>
<dbReference type="SMART" id="SM00112">
    <property type="entry name" value="CA"/>
    <property type="match status" value="14"/>
</dbReference>
<keyword evidence="12 15" id="KW-1015">Disulfide bond</keyword>
<dbReference type="GO" id="GO:0000902">
    <property type="term" value="P:cell morphogenesis"/>
    <property type="evidence" value="ECO:0007669"/>
    <property type="project" value="TreeGrafter"/>
</dbReference>
<dbReference type="InterPro" id="IPR000742">
    <property type="entry name" value="EGF"/>
</dbReference>
<dbReference type="FunFam" id="2.60.40.60:FF:000033">
    <property type="entry name" value="FAT atypical cadherin 1"/>
    <property type="match status" value="1"/>
</dbReference>
<dbReference type="PROSITE" id="PS50025">
    <property type="entry name" value="LAM_G_DOMAIN"/>
    <property type="match status" value="2"/>
</dbReference>
<dbReference type="FunFam" id="2.60.40.60:FF:000286">
    <property type="entry name" value="Cadherin-related tumor suppressor"/>
    <property type="match status" value="1"/>
</dbReference>
<dbReference type="FunFam" id="2.60.40.60:FF:000035">
    <property type="entry name" value="Protocadherin Fat 3"/>
    <property type="match status" value="1"/>
</dbReference>
<dbReference type="CDD" id="cd11304">
    <property type="entry name" value="Cadherin_repeat"/>
    <property type="match status" value="14"/>
</dbReference>
<dbReference type="GO" id="GO:0022603">
    <property type="term" value="P:regulation of anatomical structure morphogenesis"/>
    <property type="evidence" value="ECO:0007669"/>
    <property type="project" value="UniProtKB-ARBA"/>
</dbReference>
<dbReference type="PROSITE" id="PS00022">
    <property type="entry name" value="EGF_1"/>
    <property type="match status" value="4"/>
</dbReference>
<feature type="domain" description="Cadherin" evidence="20">
    <location>
        <begin position="939"/>
        <end position="1043"/>
    </location>
</feature>
<evidence type="ECO:0000256" key="12">
    <source>
        <dbReference type="ARBA" id="ARBA00023157"/>
    </source>
</evidence>
<evidence type="ECO:0000256" key="14">
    <source>
        <dbReference type="PROSITE-ProRule" id="PRU00043"/>
    </source>
</evidence>
<dbReference type="InterPro" id="IPR013320">
    <property type="entry name" value="ConA-like_dom_sf"/>
</dbReference>
<feature type="region of interest" description="Disordered" evidence="16">
    <location>
        <begin position="2350"/>
        <end position="2376"/>
    </location>
</feature>
<evidence type="ECO:0000256" key="4">
    <source>
        <dbReference type="ARBA" id="ARBA00022536"/>
    </source>
</evidence>
<name>A0A6A4K069_APOLU</name>
<keyword evidence="11 17" id="KW-0472">Membrane</keyword>
<dbReference type="GO" id="GO:0035159">
    <property type="term" value="P:regulation of tube length, open tracheal system"/>
    <property type="evidence" value="ECO:0007669"/>
    <property type="project" value="UniProtKB-ARBA"/>
</dbReference>
<feature type="compositionally biased region" description="Gly residues" evidence="16">
    <location>
        <begin position="2353"/>
        <end position="2376"/>
    </location>
</feature>
<dbReference type="FunFam" id="2.60.40.60:FF:000101">
    <property type="entry name" value="FAT atypical cadherin 4"/>
    <property type="match status" value="1"/>
</dbReference>
<evidence type="ECO:0000256" key="9">
    <source>
        <dbReference type="ARBA" id="ARBA00022889"/>
    </source>
</evidence>
<evidence type="ECO:0000259" key="20">
    <source>
        <dbReference type="PROSITE" id="PS50268"/>
    </source>
</evidence>
<feature type="compositionally biased region" description="Low complexity" evidence="16">
    <location>
        <begin position="2715"/>
        <end position="2724"/>
    </location>
</feature>
<feature type="domain" description="Cadherin" evidence="20">
    <location>
        <begin position="619"/>
        <end position="719"/>
    </location>
</feature>
<evidence type="ECO:0000256" key="8">
    <source>
        <dbReference type="ARBA" id="ARBA00022837"/>
    </source>
</evidence>
<feature type="domain" description="Cadherin" evidence="20">
    <location>
        <begin position="90"/>
        <end position="196"/>
    </location>
</feature>
<dbReference type="PROSITE" id="PS01186">
    <property type="entry name" value="EGF_2"/>
    <property type="match status" value="2"/>
</dbReference>
<keyword evidence="7" id="KW-0677">Repeat</keyword>
<dbReference type="FunFam" id="2.60.40.60:FF:000092">
    <property type="entry name" value="Protocadherin 8"/>
    <property type="match status" value="1"/>
</dbReference>
<dbReference type="FunFam" id="2.60.40.60:FF:000037">
    <property type="entry name" value="FAT atypical cadherin 1"/>
    <property type="match status" value="1"/>
</dbReference>
<dbReference type="Pfam" id="PF00054">
    <property type="entry name" value="Laminin_G_1"/>
    <property type="match status" value="1"/>
</dbReference>
<dbReference type="CDD" id="cd00110">
    <property type="entry name" value="LamG"/>
    <property type="match status" value="2"/>
</dbReference>
<dbReference type="InterPro" id="IPR015919">
    <property type="entry name" value="Cadherin-like_sf"/>
</dbReference>
<gene>
    <name evidence="21" type="ORF">GE061_015950</name>
</gene>
<feature type="region of interest" description="Disordered" evidence="16">
    <location>
        <begin position="2682"/>
        <end position="2729"/>
    </location>
</feature>
<dbReference type="InterPro" id="IPR020894">
    <property type="entry name" value="Cadherin_CS"/>
</dbReference>
<feature type="domain" description="Cadherin" evidence="20">
    <location>
        <begin position="197"/>
        <end position="301"/>
    </location>
</feature>
<feature type="compositionally biased region" description="Basic and acidic residues" evidence="16">
    <location>
        <begin position="2438"/>
        <end position="2450"/>
    </location>
</feature>
<accession>A0A6A4K069</accession>
<dbReference type="GO" id="GO:0051239">
    <property type="term" value="P:regulation of multicellular organismal process"/>
    <property type="evidence" value="ECO:0007669"/>
    <property type="project" value="UniProtKB-ARBA"/>
</dbReference>
<dbReference type="Pfam" id="PF00008">
    <property type="entry name" value="EGF"/>
    <property type="match status" value="2"/>
</dbReference>
<feature type="domain" description="Cadherin" evidence="20">
    <location>
        <begin position="516"/>
        <end position="619"/>
    </location>
</feature>
<feature type="domain" description="Cadherin" evidence="20">
    <location>
        <begin position="3"/>
        <end position="89"/>
    </location>
</feature>
<evidence type="ECO:0000256" key="10">
    <source>
        <dbReference type="ARBA" id="ARBA00022989"/>
    </source>
</evidence>
<dbReference type="GO" id="GO:0042067">
    <property type="term" value="P:establishment of ommatidial planar polarity"/>
    <property type="evidence" value="ECO:0007669"/>
    <property type="project" value="UniProtKB-ARBA"/>
</dbReference>
<feature type="compositionally biased region" description="Polar residues" evidence="16">
    <location>
        <begin position="2615"/>
        <end position="2634"/>
    </location>
</feature>
<dbReference type="GO" id="GO:0016477">
    <property type="term" value="P:cell migration"/>
    <property type="evidence" value="ECO:0007669"/>
    <property type="project" value="TreeGrafter"/>
</dbReference>
<dbReference type="Gene3D" id="2.60.40.60">
    <property type="entry name" value="Cadherins"/>
    <property type="match status" value="14"/>
</dbReference>
<dbReference type="SUPFAM" id="SSF49313">
    <property type="entry name" value="Cadherin-like"/>
    <property type="match status" value="14"/>
</dbReference>
<dbReference type="Proteomes" id="UP000466442">
    <property type="component" value="Unassembled WGS sequence"/>
</dbReference>
<dbReference type="PROSITE" id="PS50026">
    <property type="entry name" value="EGF_3"/>
    <property type="match status" value="4"/>
</dbReference>
<dbReference type="Pfam" id="PF00028">
    <property type="entry name" value="Cadherin"/>
    <property type="match status" value="14"/>
</dbReference>
<dbReference type="FunFam" id="2.60.40.60:FF:000106">
    <property type="entry name" value="FAT atypical cadherin 4"/>
    <property type="match status" value="1"/>
</dbReference>
<dbReference type="GO" id="GO:0034332">
    <property type="term" value="P:adherens junction organization"/>
    <property type="evidence" value="ECO:0007669"/>
    <property type="project" value="TreeGrafter"/>
</dbReference>
<sequence length="2836" mass="308209">MWQVSATDVDEGLNGRIRYAIVDGDENRDFSIGEDSGVVRVAKNLNFERKSRYSLTVRAEDCSPDAEVRHDTATISVAVADINDNPPTFLDSPYTAYVMENVVPSPDGYVLSVRAYDADTSFNGQVRYFLEKEGDRGLFMINSSTGQISLMKPLDREEQAEYTLTLVAMDTGTPPLTGSGSLKIIVEDVNDHSPEFERSVFIGTVAENQPVGTSVIQLVATDKDQGLNAKIKYNLVGDFAERFNVDSETGLISTNEVLDREQTGVYYLTFVARDSSVTEPMATAVNLTIVVRDENDNIPSFPQPSYVIYVPNQTQTDQFVFGAKAYDSDEGMNSKITYSISGRDSKKFSMDPHTGVIKAASELNLNDRHYNDGYYKVKIIGTDGGVEPKTAFVELSIKIMPVGNFPTIHSPRISQFTLSEDVEIGKLVTVVSATSPKSGKAGLIDYAIAGSNIGDAIRVDKTTGEVSVAGSGLDYETSPVYEVWIEARDSDEPPLRSVLQILINVTDANDNPPVMELPVYNALVMEEEPPELEVLTVKATDADSRNNGIVSYRLKDDANGTFYIDSETGLIYTNYRLDRETMPAYQLVVEAVDSGTPSLTGTATVIVTIQDKNDNPPRFTRLFSVNVTENAEIGSFVIRVMSSDLDIGENANATYSFKKNPGNKFLIDPITGNVTVAGPLDRETQDEYFLNVLAYDGAWTAGTLITITIQDQNDNAPEFDYSYYSFNFPELQRNIMFVGQVLASDRDKHGPNSVISYSLKHPSDLFTIDPASGELFSKRSLRYKHTALDTSPENQYPLTILATDNGKPPMSSECMVTINVVDANNNAPKFEQKDYFSPVPRDAKVGQQIVRVQAKDEMDYGINAELEYIIVSGNGSDIFSVDKNTGWISLSKTFPEDDELLTYYIMIIRAVDHGVPAQHDEVTVTLVITGENKHTPVFTALSYQVNVHENEPIGSTIVAVQADDADDGPNGMIRYAIASGNSEGHFTVNPMTGSVTILHELDYDTIKEYKLSISATDLGYSPHTTKAMLTVILTDINDNPPTFNQTAYEATLPENSPPNTFVYKVRAFDRDSQKNAIIQYSIVGGTGKDYFHIDLKTGEIYSKVKFDYEERNMYVLDILAVNPDSPMYGSTKVNVRISGVNEYYPTFVQPVFHFEVSESDEIGTSIGMLQATDQDAGDDGKVYYLFVGSSNDKGFNINPESGVISVARRLDRETQNRIVLTVMVKNAGGIRGNDTDESQVIIAVQDGNDPPEFSQQMYEADISEAAPKGTKLLTVKAVDKDVKSQNNQFSYSIVDGNVGQVFKIDSSSGDIEIISSLDRETSPYYTLVVGAIDTGVPPETGTATVRVIITDVNDNGPSFDPPNVMGYVMENEPPNTSVMTLSATDPDLPPNGAPFTYSLVGGRDKDYFKIEPSTGILKTMKMIDREKSPLLEIMVEIEDSGHPKMRSQHQVTISVIDQNDSPSTPRTVHIMVHTFNGLFPTGKIADVHPNDADTSGDYHCTLFDNPSIRGLLSIPTGCSLHTSRIVTDNQYSFSVSGNDGRHPDAISSITLEFIPFDNNTVANSVTVRIENMTAYNFLTHHYNNFFDLMSTSFDSGYSPYLYSMHENDNGLELTLAVKTKRGYRSKSSVIDDLSNKQDAIEALLRSPKVVIGYSPCHNQTCQNGGLCTEAITVLEDTRITDSQSLILTSPLVNHEFTCRCPEGFTGSKCERRQDPCSPNPCQDGGTCRRQGFDFQCICLPTREGKTCEAERGNLCSGNPCRNGGSCQESPDGSSFFCLCRPGYRGSQCELVTDSCRPNPCMNGGVCISLKPGYMCNCPDSRHGRHCEKSTFGFNELSYMTFSTLDGSTNDISIIFATTKPNVLLIYNYGPQTGGRSDFVGLELVNGKALFSYGGTRTAITSVSISGKDDSSLADGEWHKITATRNGRLISLSVAACSENGDNCQECKPGDTDCYANVVGPAGTLNFNNSPLYVGGINTPDAILERPGQVHSDDLVGCVHSISIGGRALNLSNPLQSRGVTSTCPRTSRPMCSGFNSNSIPDSSEGSPFPKQPCGSSGVCYDRWRSVSCSCDRSGLVSPDCKDSLMPVALTDGAYVEFKISETHRRMQLLDSIYGGSTLWLYRHTDRSRRNPGASPSTTELPPKHMSILFRTHKQDGVIVFSATNNDFTALGLMNGQVVYISQIGTSAMVNMTIGDLQVADGDWHNITIESQNRGLRLHVDGTRVGDELDSAGVHDFLDPYLTYLSVGGFRREASFNREFYPHSFTGCLANFTINNEIQPLNGTGSIFSEVVVYGKMSSGCAGVPGIGAAVTTDPLSIGVSLVLVFFVILLVAILASFVVFRVRRQSKEKAGGIKSGGGGSLRGPVGTGVGGLQGDRTGGCQDGAVTSFITENGDVIRGVGGHHLVAPELISKKYKDQDVMSEHQQRVQRPDIIEREVVSKSPPPREDHHPPLPMGHHGHDPGGMDSDIPEHYDLENSSSIAPSDIDIVYHYKGYREGSGNIRKYKSTPPHLPPGAPVFHKHTVSTPPHHRHSPHFASRSVLPPPPVSRVDSPSKIQLQHQSTPLARLSPSSELSQQMPRILTLQDISGKPLQTALLAATSSSGGVGKDVLHSNSERSLNSPVMSQLSGQSSASRKTPGGGGGTGGSGVGGPQGPGSEAVGLTADEINRLNARGRTSSLVSTLDAVSSSSGAAPSAPPGLHLHRGSVGDQHHEDGSTSTTTTTDESGNDSFTCSEIEYDNASVTNDKARKPTYDFDSSFRGSLSTLVASDDDSHPPYRPRNGSPGVIGLDYLLNWGPNFESLVGVFKDIAELPETNGRVSSSLRLPNGSTKPSEEYV</sequence>
<dbReference type="PANTHER" id="PTHR24027">
    <property type="entry name" value="CADHERIN-23"/>
    <property type="match status" value="1"/>
</dbReference>
<organism evidence="21 22">
    <name type="scientific">Apolygus lucorum</name>
    <name type="common">Small green plant bug</name>
    <name type="synonym">Lygocoris lucorum</name>
    <dbReference type="NCBI Taxonomy" id="248454"/>
    <lineage>
        <taxon>Eukaryota</taxon>
        <taxon>Metazoa</taxon>
        <taxon>Ecdysozoa</taxon>
        <taxon>Arthropoda</taxon>
        <taxon>Hexapoda</taxon>
        <taxon>Insecta</taxon>
        <taxon>Pterygota</taxon>
        <taxon>Neoptera</taxon>
        <taxon>Paraneoptera</taxon>
        <taxon>Hemiptera</taxon>
        <taxon>Heteroptera</taxon>
        <taxon>Panheteroptera</taxon>
        <taxon>Cimicomorpha</taxon>
        <taxon>Miridae</taxon>
        <taxon>Mirini</taxon>
        <taxon>Apolygus</taxon>
    </lineage>
</organism>
<dbReference type="OrthoDB" id="6252479at2759"/>
<feature type="domain" description="Cadherin" evidence="20">
    <location>
        <begin position="720"/>
        <end position="830"/>
    </location>
</feature>
<feature type="region of interest" description="Disordered" evidence="16">
    <location>
        <begin position="2817"/>
        <end position="2836"/>
    </location>
</feature>
<dbReference type="GO" id="GO:0001737">
    <property type="term" value="P:establishment of imaginal disc-derived wing hair orientation"/>
    <property type="evidence" value="ECO:0007669"/>
    <property type="project" value="UniProtKB-ARBA"/>
</dbReference>
<feature type="compositionally biased region" description="Gly residues" evidence="16">
    <location>
        <begin position="2637"/>
        <end position="2653"/>
    </location>
</feature>
<evidence type="ECO:0000256" key="2">
    <source>
        <dbReference type="ARBA" id="ARBA00004251"/>
    </source>
</evidence>
<keyword evidence="3" id="KW-1003">Cell membrane</keyword>
<feature type="domain" description="Cadherin" evidence="20">
    <location>
        <begin position="302"/>
        <end position="413"/>
    </location>
</feature>
<evidence type="ECO:0008006" key="23">
    <source>
        <dbReference type="Google" id="ProtNLM"/>
    </source>
</evidence>
<keyword evidence="13" id="KW-0325">Glycoprotein</keyword>
<keyword evidence="9" id="KW-0130">Cell adhesion</keyword>
<evidence type="ECO:0000313" key="22">
    <source>
        <dbReference type="Proteomes" id="UP000466442"/>
    </source>
</evidence>
<evidence type="ECO:0000256" key="5">
    <source>
        <dbReference type="ARBA" id="ARBA00022692"/>
    </source>
</evidence>
<evidence type="ECO:0000256" key="16">
    <source>
        <dbReference type="SAM" id="MobiDB-lite"/>
    </source>
</evidence>
<dbReference type="FunFam" id="2.60.40.60:FF:000013">
    <property type="entry name" value="Cadherin EGF LAG seven-pass G-type receptor"/>
    <property type="match status" value="1"/>
</dbReference>
<dbReference type="FunFam" id="2.10.25.10:FF:000066">
    <property type="entry name" value="FAT atypical cadherin 4"/>
    <property type="match status" value="1"/>
</dbReference>
<protein>
    <recommendedName>
        <fullName evidence="23">Cadherin-related tumor suppressor</fullName>
    </recommendedName>
</protein>
<dbReference type="InterPro" id="IPR001881">
    <property type="entry name" value="EGF-like_Ca-bd_dom"/>
</dbReference>
<evidence type="ECO:0000259" key="19">
    <source>
        <dbReference type="PROSITE" id="PS50026"/>
    </source>
</evidence>
<dbReference type="GO" id="GO:0016339">
    <property type="term" value="P:calcium-dependent cell-cell adhesion via plasma membrane cell adhesion molecules"/>
    <property type="evidence" value="ECO:0007669"/>
    <property type="project" value="UniProtKB-ARBA"/>
</dbReference>
<evidence type="ECO:0000313" key="21">
    <source>
        <dbReference type="EMBL" id="KAF6207504.1"/>
    </source>
</evidence>
<keyword evidence="4 15" id="KW-0245">EGF-like domain</keyword>
<comment type="subcellular location">
    <subcellularLocation>
        <location evidence="1">Apical cell membrane</location>
    </subcellularLocation>
    <subcellularLocation>
        <location evidence="2">Cell membrane</location>
        <topology evidence="2">Single-pass type I membrane protein</topology>
    </subcellularLocation>
</comment>
<dbReference type="GO" id="GO:0048638">
    <property type="term" value="P:regulation of developmental growth"/>
    <property type="evidence" value="ECO:0007669"/>
    <property type="project" value="UniProtKB-ARBA"/>
</dbReference>
<dbReference type="SUPFAM" id="SSF57196">
    <property type="entry name" value="EGF/Laminin"/>
    <property type="match status" value="2"/>
</dbReference>
<evidence type="ECO:0000256" key="11">
    <source>
        <dbReference type="ARBA" id="ARBA00023136"/>
    </source>
</evidence>
<feature type="disulfide bond" evidence="15">
    <location>
        <begin position="1760"/>
        <end position="1777"/>
    </location>
</feature>
<dbReference type="PANTHER" id="PTHR24027:SF422">
    <property type="entry name" value="CADHERIN DOMAIN-CONTAINING PROTEIN"/>
    <property type="match status" value="1"/>
</dbReference>
<reference evidence="21" key="1">
    <citation type="journal article" date="2021" name="Mol. Ecol. Resour.">
        <title>Apolygus lucorum genome provides insights into omnivorousness and mesophyll feeding.</title>
        <authorList>
            <person name="Liu Y."/>
            <person name="Liu H."/>
            <person name="Wang H."/>
            <person name="Huang T."/>
            <person name="Liu B."/>
            <person name="Yang B."/>
            <person name="Yin L."/>
            <person name="Li B."/>
            <person name="Zhang Y."/>
            <person name="Zhang S."/>
            <person name="Jiang F."/>
            <person name="Zhang X."/>
            <person name="Ren Y."/>
            <person name="Wang B."/>
            <person name="Wang S."/>
            <person name="Lu Y."/>
            <person name="Wu K."/>
            <person name="Fan W."/>
            <person name="Wang G."/>
        </authorList>
    </citation>
    <scope>NUCLEOTIDE SEQUENCE</scope>
    <source>
        <strain evidence="21">12Hb</strain>
    </source>
</reference>
<dbReference type="GO" id="GO:0090251">
    <property type="term" value="P:protein localization involved in establishment of planar polarity"/>
    <property type="evidence" value="ECO:0007669"/>
    <property type="project" value="UniProtKB-ARBA"/>
</dbReference>
<feature type="region of interest" description="Disordered" evidence="16">
    <location>
        <begin position="2438"/>
        <end position="2471"/>
    </location>
</feature>
<keyword evidence="8 14" id="KW-0106">Calcium</keyword>
<dbReference type="GO" id="GO:0007043">
    <property type="term" value="P:cell-cell junction assembly"/>
    <property type="evidence" value="ECO:0007669"/>
    <property type="project" value="TreeGrafter"/>
</dbReference>
<dbReference type="FunFam" id="2.60.40.60:FF:000080">
    <property type="entry name" value="FAT atypical cadherin 1"/>
    <property type="match status" value="2"/>
</dbReference>
<evidence type="ECO:0000259" key="18">
    <source>
        <dbReference type="PROSITE" id="PS50025"/>
    </source>
</evidence>
<dbReference type="GO" id="GO:0005912">
    <property type="term" value="C:adherens junction"/>
    <property type="evidence" value="ECO:0007669"/>
    <property type="project" value="TreeGrafter"/>
</dbReference>
<dbReference type="EMBL" id="WIXP02000007">
    <property type="protein sequence ID" value="KAF6207504.1"/>
    <property type="molecule type" value="Genomic_DNA"/>
</dbReference>
<dbReference type="GO" id="GO:0035332">
    <property type="term" value="P:positive regulation of hippo signaling"/>
    <property type="evidence" value="ECO:0007669"/>
    <property type="project" value="UniProtKB-ARBA"/>
</dbReference>
<feature type="domain" description="EGF-like" evidence="19">
    <location>
        <begin position="1652"/>
        <end position="1710"/>
    </location>
</feature>
<keyword evidence="6" id="KW-0732">Signal</keyword>
<dbReference type="FunFam" id="2.60.40.60:FF:000020">
    <property type="entry name" value="Dachsous cadherin-related 1b"/>
    <property type="match status" value="1"/>
</dbReference>
<dbReference type="SUPFAM" id="SSF49899">
    <property type="entry name" value="Concanavalin A-like lectins/glucanases"/>
    <property type="match status" value="2"/>
</dbReference>
<evidence type="ECO:0000256" key="3">
    <source>
        <dbReference type="ARBA" id="ARBA00022475"/>
    </source>
</evidence>
<dbReference type="FunFam" id="2.60.40.60:FF:000116">
    <property type="entry name" value="Dachsous cadherin-related 2"/>
    <property type="match status" value="1"/>
</dbReference>
<evidence type="ECO:0000256" key="7">
    <source>
        <dbReference type="ARBA" id="ARBA00022737"/>
    </source>
</evidence>
<evidence type="ECO:0000256" key="1">
    <source>
        <dbReference type="ARBA" id="ARBA00004221"/>
    </source>
</evidence>
<keyword evidence="5 17" id="KW-0812">Transmembrane</keyword>
<dbReference type="GO" id="GO:0045296">
    <property type="term" value="F:cadherin binding"/>
    <property type="evidence" value="ECO:0007669"/>
    <property type="project" value="TreeGrafter"/>
</dbReference>
<dbReference type="GO" id="GO:0016342">
    <property type="term" value="C:catenin complex"/>
    <property type="evidence" value="ECO:0007669"/>
    <property type="project" value="TreeGrafter"/>
</dbReference>
<dbReference type="PROSITE" id="PS50268">
    <property type="entry name" value="CADHERIN_2"/>
    <property type="match status" value="14"/>
</dbReference>